<reference evidence="2" key="2">
    <citation type="submission" date="2016-01" db="EMBL/GenBank/DDBJ databases">
        <title>Draft Genome Sequence of Paenibacillus amylolyticus Heshi-A3 that Was Isolated from Fermented Rice Bran with Aging Salted Mackerel, Which Was Named Heshiko as Traditional Fermented Seafood in Japan.</title>
        <authorList>
            <person name="Akuzawa S."/>
            <person name="Nakagawa J."/>
            <person name="Kanekatsu T."/>
            <person name="Kubota E."/>
            <person name="Ohtake R."/>
            <person name="Suzuki T."/>
            <person name="Kanesaki Y."/>
        </authorList>
    </citation>
    <scope>NUCLEOTIDE SEQUENCE [LARGE SCALE GENOMIC DNA]</scope>
    <source>
        <strain evidence="2">Heshi-A3</strain>
    </source>
</reference>
<sequence>MFYYHFFDKYDLMETVLNEDILREVLTDVTSHEALTPKVLHDIFISLITFQSGLANQCSRSYEAFTPKIETAIKEAMGRAFNKLLKQQYSTWPTDKLELHSIMLSWSLYGFPIFLPIVRWGDSKVVGELPGEIVG</sequence>
<protein>
    <submittedName>
        <fullName evidence="1">Transcriptional regulator, TetR family</fullName>
    </submittedName>
</protein>
<proteinExistence type="predicted"/>
<reference evidence="1 2" key="1">
    <citation type="journal article" date="2016" name="Genome Announc.">
        <title>Draft Genome Sequence of Paenibacillus amylolyticus Heshi-A3, Isolated from Fermented Rice Bran in a Japanese Fermented Seafood Dish.</title>
        <authorList>
            <person name="Akuzawa S."/>
            <person name="Nagaoka J."/>
            <person name="Kanekatsu M."/>
            <person name="Kubota E."/>
            <person name="Ohtake R."/>
            <person name="Suzuki T."/>
            <person name="Kanesaki Y."/>
        </authorList>
    </citation>
    <scope>NUCLEOTIDE SEQUENCE [LARGE SCALE GENOMIC DNA]</scope>
    <source>
        <strain evidence="1 2">Heshi-A3</strain>
    </source>
</reference>
<gene>
    <name evidence="1" type="ORF">PAHA3_1794</name>
</gene>
<evidence type="ECO:0000313" key="2">
    <source>
        <dbReference type="Proteomes" id="UP000069697"/>
    </source>
</evidence>
<evidence type="ECO:0000313" key="1">
    <source>
        <dbReference type="EMBL" id="GAS81720.1"/>
    </source>
</evidence>
<name>A0A124DXP5_PAEAM</name>
<accession>A0A124DXP5</accession>
<comment type="caution">
    <text evidence="1">The sequence shown here is derived from an EMBL/GenBank/DDBJ whole genome shotgun (WGS) entry which is preliminary data.</text>
</comment>
<dbReference type="Gene3D" id="1.10.357.10">
    <property type="entry name" value="Tetracycline Repressor, domain 2"/>
    <property type="match status" value="1"/>
</dbReference>
<dbReference type="Proteomes" id="UP000069697">
    <property type="component" value="Unassembled WGS sequence"/>
</dbReference>
<dbReference type="AlphaFoldDB" id="A0A124DXP5"/>
<organism evidence="1 2">
    <name type="scientific">Paenibacillus amylolyticus</name>
    <dbReference type="NCBI Taxonomy" id="1451"/>
    <lineage>
        <taxon>Bacteria</taxon>
        <taxon>Bacillati</taxon>
        <taxon>Bacillota</taxon>
        <taxon>Bacilli</taxon>
        <taxon>Bacillales</taxon>
        <taxon>Paenibacillaceae</taxon>
        <taxon>Paenibacillus</taxon>
    </lineage>
</organism>
<dbReference type="EMBL" id="BCNV01000001">
    <property type="protein sequence ID" value="GAS81720.1"/>
    <property type="molecule type" value="Genomic_DNA"/>
</dbReference>